<proteinExistence type="predicted"/>
<dbReference type="InterPro" id="IPR005828">
    <property type="entry name" value="MFS_sugar_transport-like"/>
</dbReference>
<evidence type="ECO:0000256" key="4">
    <source>
        <dbReference type="ARBA" id="ARBA00023136"/>
    </source>
</evidence>
<keyword evidence="2 5" id="KW-0812">Transmembrane</keyword>
<evidence type="ECO:0000256" key="5">
    <source>
        <dbReference type="SAM" id="Phobius"/>
    </source>
</evidence>
<dbReference type="GO" id="GO:0022857">
    <property type="term" value="F:transmembrane transporter activity"/>
    <property type="evidence" value="ECO:0007669"/>
    <property type="project" value="InterPro"/>
</dbReference>
<evidence type="ECO:0000256" key="3">
    <source>
        <dbReference type="ARBA" id="ARBA00022989"/>
    </source>
</evidence>
<dbReference type="InterPro" id="IPR036259">
    <property type="entry name" value="MFS_trans_sf"/>
</dbReference>
<reference evidence="7 8" key="1">
    <citation type="submission" date="2021-06" db="EMBL/GenBank/DDBJ databases">
        <title>Caerostris extrusa draft genome.</title>
        <authorList>
            <person name="Kono N."/>
            <person name="Arakawa K."/>
        </authorList>
    </citation>
    <scope>NUCLEOTIDE SEQUENCE [LARGE SCALE GENOMIC DNA]</scope>
</reference>
<feature type="transmembrane region" description="Helical" evidence="5">
    <location>
        <begin position="233"/>
        <end position="254"/>
    </location>
</feature>
<dbReference type="PROSITE" id="PS50850">
    <property type="entry name" value="MFS"/>
    <property type="match status" value="1"/>
</dbReference>
<dbReference type="EMBL" id="BPLR01007532">
    <property type="protein sequence ID" value="GIY17685.1"/>
    <property type="molecule type" value="Genomic_DNA"/>
</dbReference>
<dbReference type="InterPro" id="IPR020846">
    <property type="entry name" value="MFS_dom"/>
</dbReference>
<keyword evidence="8" id="KW-1185">Reference proteome</keyword>
<accession>A0AAV4R7I5</accession>
<feature type="transmembrane region" description="Helical" evidence="5">
    <location>
        <begin position="347"/>
        <end position="368"/>
    </location>
</feature>
<gene>
    <name evidence="7" type="primary">Orct</name>
    <name evidence="7" type="ORF">CEXT_99641</name>
</gene>
<keyword evidence="3 5" id="KW-1133">Transmembrane helix</keyword>
<evidence type="ECO:0000259" key="6">
    <source>
        <dbReference type="PROSITE" id="PS50850"/>
    </source>
</evidence>
<dbReference type="PANTHER" id="PTHR24064">
    <property type="entry name" value="SOLUTE CARRIER FAMILY 22 MEMBER"/>
    <property type="match status" value="1"/>
</dbReference>
<dbReference type="Pfam" id="PF00083">
    <property type="entry name" value="Sugar_tr"/>
    <property type="match status" value="1"/>
</dbReference>
<dbReference type="Proteomes" id="UP001054945">
    <property type="component" value="Unassembled WGS sequence"/>
</dbReference>
<sequence length="514" mass="58630">MTADIEKEGQPDSKEDPQEKKVDIFDVVGGDGMWQRCIFLLVLFFTIPAATHNLVMSFFAPNLDHWCARPEGSNWTVEEWKAIALPEDKHCSRYKDVNISFPIDVNTTILRSEETISCDSWEYDTSFYTSTLLNQWDLVCSREWLVSLSKSVFMAGTFVSNLLFGQLADSLGRRPIITACCAITVFAAVICAFSTSFIMFIITRFFLSFGLAGVYNVSFVLLMEVVGAEERSIYGVAMNLGWCIGFVSLPGIAYLLKDWFWIQIAITAPCIVLLFTWWLLPESPRWLMSKGRVDEAQKILIKAAKTNKKKVSDIDTRLKKMMVKATEVHESGEAGGNFLDLLRTPGLWQMTLNIFFLWFVNSFVYYGLSYNTNEMAGDPFVNFAICGAVEFPSLFPHSFGHPFPWQEISPRRHHDYWWFGMSSHVSFACRSMVAGSDGVDGREVLHNLLLRHCFCLHGRDLPHCCEEHRRRSCFSLRQDWIHSSTIHQRTGVGAAFSLRQDWIHSGSIHQRTSK</sequence>
<name>A0AAV4R7I5_CAEEX</name>
<dbReference type="GO" id="GO:0016020">
    <property type="term" value="C:membrane"/>
    <property type="evidence" value="ECO:0007669"/>
    <property type="project" value="UniProtKB-SubCell"/>
</dbReference>
<feature type="transmembrane region" description="Helical" evidence="5">
    <location>
        <begin position="38"/>
        <end position="60"/>
    </location>
</feature>
<evidence type="ECO:0000256" key="2">
    <source>
        <dbReference type="ARBA" id="ARBA00022692"/>
    </source>
</evidence>
<feature type="transmembrane region" description="Helical" evidence="5">
    <location>
        <begin position="260"/>
        <end position="280"/>
    </location>
</feature>
<dbReference type="Gene3D" id="1.20.1250.20">
    <property type="entry name" value="MFS general substrate transporter like domains"/>
    <property type="match status" value="1"/>
</dbReference>
<feature type="transmembrane region" description="Helical" evidence="5">
    <location>
        <begin position="176"/>
        <end position="199"/>
    </location>
</feature>
<evidence type="ECO:0000313" key="8">
    <source>
        <dbReference type="Proteomes" id="UP001054945"/>
    </source>
</evidence>
<evidence type="ECO:0000313" key="7">
    <source>
        <dbReference type="EMBL" id="GIY17685.1"/>
    </source>
</evidence>
<dbReference type="SUPFAM" id="SSF103473">
    <property type="entry name" value="MFS general substrate transporter"/>
    <property type="match status" value="1"/>
</dbReference>
<dbReference type="AlphaFoldDB" id="A0AAV4R7I5"/>
<feature type="transmembrane region" description="Helical" evidence="5">
    <location>
        <begin position="205"/>
        <end position="226"/>
    </location>
</feature>
<evidence type="ECO:0000256" key="1">
    <source>
        <dbReference type="ARBA" id="ARBA00004141"/>
    </source>
</evidence>
<comment type="subcellular location">
    <subcellularLocation>
        <location evidence="1">Membrane</location>
        <topology evidence="1">Multi-pass membrane protein</topology>
    </subcellularLocation>
</comment>
<feature type="domain" description="Major facilitator superfamily (MFS) profile" evidence="6">
    <location>
        <begin position="99"/>
        <end position="514"/>
    </location>
</feature>
<comment type="caution">
    <text evidence="7">The sequence shown here is derived from an EMBL/GenBank/DDBJ whole genome shotgun (WGS) entry which is preliminary data.</text>
</comment>
<protein>
    <submittedName>
        <fullName evidence="7">Organic cation transporter protein</fullName>
    </submittedName>
</protein>
<organism evidence="7 8">
    <name type="scientific">Caerostris extrusa</name>
    <name type="common">Bark spider</name>
    <name type="synonym">Caerostris bankana</name>
    <dbReference type="NCBI Taxonomy" id="172846"/>
    <lineage>
        <taxon>Eukaryota</taxon>
        <taxon>Metazoa</taxon>
        <taxon>Ecdysozoa</taxon>
        <taxon>Arthropoda</taxon>
        <taxon>Chelicerata</taxon>
        <taxon>Arachnida</taxon>
        <taxon>Araneae</taxon>
        <taxon>Araneomorphae</taxon>
        <taxon>Entelegynae</taxon>
        <taxon>Araneoidea</taxon>
        <taxon>Araneidae</taxon>
        <taxon>Caerostris</taxon>
    </lineage>
</organism>
<keyword evidence="4 5" id="KW-0472">Membrane</keyword>